<evidence type="ECO:0000313" key="4">
    <source>
        <dbReference type="Proteomes" id="UP000236735"/>
    </source>
</evidence>
<feature type="signal peptide" evidence="1">
    <location>
        <begin position="1"/>
        <end position="27"/>
    </location>
</feature>
<dbReference type="InterPro" id="IPR003343">
    <property type="entry name" value="Big_2"/>
</dbReference>
<feature type="chain" id="PRO_5009286243" evidence="1">
    <location>
        <begin position="28"/>
        <end position="394"/>
    </location>
</feature>
<dbReference type="Pfam" id="PF02368">
    <property type="entry name" value="Big_2"/>
    <property type="match status" value="1"/>
</dbReference>
<evidence type="ECO:0000256" key="1">
    <source>
        <dbReference type="SAM" id="SignalP"/>
    </source>
</evidence>
<dbReference type="InterPro" id="IPR008964">
    <property type="entry name" value="Invasin/intimin_cell_adhesion"/>
</dbReference>
<reference evidence="3 4" key="1">
    <citation type="submission" date="2016-10" db="EMBL/GenBank/DDBJ databases">
        <authorList>
            <person name="de Groot N.N."/>
        </authorList>
    </citation>
    <scope>NUCLEOTIDE SEQUENCE [LARGE SCALE GENOMIC DNA]</scope>
    <source>
        <strain evidence="3 4">AR32</strain>
    </source>
</reference>
<organism evidence="3 4">
    <name type="scientific">Xylanibacter ruminicola</name>
    <name type="common">Prevotella ruminicola</name>
    <dbReference type="NCBI Taxonomy" id="839"/>
    <lineage>
        <taxon>Bacteria</taxon>
        <taxon>Pseudomonadati</taxon>
        <taxon>Bacteroidota</taxon>
        <taxon>Bacteroidia</taxon>
        <taxon>Bacteroidales</taxon>
        <taxon>Prevotellaceae</taxon>
        <taxon>Xylanibacter</taxon>
    </lineage>
</organism>
<sequence>MKQNVRKSFAAAMLLVMTLGFSSCDGALDDLFGESDNPASGASTTTNVAVTSITLNETSLTKNLGDAAVKLTATVAPENATDKTVTWSSDNPAVATVNNGEVSVIGLGTAIITATANDGSGVKATCTVTVKFPGLLAGKFSVSDTQQVQFSQGNLQAVVGGGYAPDYYYASSWKFAEHQWDYLGYTGNNNHFGTGYSVDLFGWVGTNVSDAKFGYGLCTSTDDNDYGKPNNTLKSDWGTVIITNGGNTPNYGWRTLTKDEWVYLFARTTTSGICYAKATVNGKSGVILLPDDWSASYHALASANTANADFTSNPITAAEWTSDFEAHGAVFLPAAGIREGTSVSHVNSSGQYWSSTSEGYNSAYQVFFDNSDLNPSSNPGRHNGCSVRLVRDAE</sequence>
<dbReference type="Gene3D" id="2.60.40.1080">
    <property type="match status" value="1"/>
</dbReference>
<dbReference type="RefSeq" id="WP_103915561.1">
    <property type="nucleotide sequence ID" value="NZ_FNUV01000003.1"/>
</dbReference>
<name>A0A1H5UJG1_XYLRU</name>
<proteinExistence type="predicted"/>
<accession>A0A1H5UJG1</accession>
<dbReference type="SMART" id="SM00635">
    <property type="entry name" value="BID_2"/>
    <property type="match status" value="1"/>
</dbReference>
<feature type="domain" description="BIG2" evidence="2">
    <location>
        <begin position="49"/>
        <end position="126"/>
    </location>
</feature>
<protein>
    <submittedName>
        <fullName evidence="3">Ig-like domain (Group 2)</fullName>
    </submittedName>
</protein>
<dbReference type="SUPFAM" id="SSF49373">
    <property type="entry name" value="Invasin/intimin cell-adhesion fragments"/>
    <property type="match status" value="1"/>
</dbReference>
<gene>
    <name evidence="3" type="ORF">SAMN05216354_1511</name>
</gene>
<dbReference type="PROSITE" id="PS51257">
    <property type="entry name" value="PROKAR_LIPOPROTEIN"/>
    <property type="match status" value="1"/>
</dbReference>
<evidence type="ECO:0000313" key="3">
    <source>
        <dbReference type="EMBL" id="SEF75174.1"/>
    </source>
</evidence>
<dbReference type="EMBL" id="FNUV01000003">
    <property type="protein sequence ID" value="SEF75174.1"/>
    <property type="molecule type" value="Genomic_DNA"/>
</dbReference>
<dbReference type="AlphaFoldDB" id="A0A1H5UJG1"/>
<evidence type="ECO:0000259" key="2">
    <source>
        <dbReference type="SMART" id="SM00635"/>
    </source>
</evidence>
<keyword evidence="1" id="KW-0732">Signal</keyword>
<dbReference type="Proteomes" id="UP000236735">
    <property type="component" value="Unassembled WGS sequence"/>
</dbReference>